<organism evidence="1 2">
    <name type="scientific">Hymenobacter nivis</name>
    <dbReference type="NCBI Taxonomy" id="1850093"/>
    <lineage>
        <taxon>Bacteria</taxon>
        <taxon>Pseudomonadati</taxon>
        <taxon>Bacteroidota</taxon>
        <taxon>Cytophagia</taxon>
        <taxon>Cytophagales</taxon>
        <taxon>Hymenobacteraceae</taxon>
        <taxon>Hymenobacter</taxon>
    </lineage>
</organism>
<name>A0A502GXI2_9BACT</name>
<evidence type="ECO:0000313" key="1">
    <source>
        <dbReference type="EMBL" id="TPG66078.1"/>
    </source>
</evidence>
<sequence>MASCTRSASLAAIAKVLCAVHFDQIAALALQRTQATPSFATEAEIKTLAAWTPLLTAAGNTKVVKTPEFADFTVPGSEPQFEGQNTNATIGGLGYFAGLNAVQPKGNFYGLPSDVRTQLSLLQDESAPGLDPGLTAYFLLTDGRIVYSKDPTTGNIGGIPITNFYVGSLDLGGLRALNKNGFGFSLAGDWDKNIQVVQPSFNARQALAGV</sequence>
<dbReference type="EMBL" id="RCYZ01000004">
    <property type="protein sequence ID" value="TPG66078.1"/>
    <property type="molecule type" value="Genomic_DNA"/>
</dbReference>
<protein>
    <submittedName>
        <fullName evidence="1">Uncharacterized protein</fullName>
    </submittedName>
</protein>
<dbReference type="OrthoDB" id="880983at2"/>
<comment type="caution">
    <text evidence="1">The sequence shown here is derived from an EMBL/GenBank/DDBJ whole genome shotgun (WGS) entry which is preliminary data.</text>
</comment>
<dbReference type="RefSeq" id="WP_140466807.1">
    <property type="nucleotide sequence ID" value="NZ_RCYZ01000004.1"/>
</dbReference>
<dbReference type="AlphaFoldDB" id="A0A502GXI2"/>
<dbReference type="Proteomes" id="UP000317646">
    <property type="component" value="Unassembled WGS sequence"/>
</dbReference>
<proteinExistence type="predicted"/>
<gene>
    <name evidence="1" type="ORF">EAH73_11960</name>
</gene>
<accession>A0A502GXI2</accession>
<evidence type="ECO:0000313" key="2">
    <source>
        <dbReference type="Proteomes" id="UP000317646"/>
    </source>
</evidence>
<keyword evidence="2" id="KW-1185">Reference proteome</keyword>
<reference evidence="1 2" key="1">
    <citation type="journal article" date="2019" name="Environ. Microbiol.">
        <title>Species interactions and distinct microbial communities in high Arctic permafrost affected cryosols are associated with the CH4 and CO2 gas fluxes.</title>
        <authorList>
            <person name="Altshuler I."/>
            <person name="Hamel J."/>
            <person name="Turney S."/>
            <person name="Magnuson E."/>
            <person name="Levesque R."/>
            <person name="Greer C."/>
            <person name="Whyte L.G."/>
        </authorList>
    </citation>
    <scope>NUCLEOTIDE SEQUENCE [LARGE SCALE GENOMIC DNA]</scope>
    <source>
        <strain evidence="1 2">S9.2P</strain>
    </source>
</reference>